<evidence type="ECO:0000313" key="1">
    <source>
        <dbReference type="EMBL" id="RXJ60792.1"/>
    </source>
</evidence>
<dbReference type="Proteomes" id="UP000290657">
    <property type="component" value="Unassembled WGS sequence"/>
</dbReference>
<accession>A0A4Q0XTT5</accession>
<dbReference type="OrthoDB" id="7107923at2"/>
<organism evidence="1 2">
    <name type="scientific">Candidatus Marinarcus aquaticus</name>
    <dbReference type="NCBI Taxonomy" id="2044504"/>
    <lineage>
        <taxon>Bacteria</taxon>
        <taxon>Pseudomonadati</taxon>
        <taxon>Campylobacterota</taxon>
        <taxon>Epsilonproteobacteria</taxon>
        <taxon>Campylobacterales</taxon>
        <taxon>Arcobacteraceae</taxon>
        <taxon>Candidatus Marinarcus</taxon>
    </lineage>
</organism>
<name>A0A4Q0XTT5_9BACT</name>
<reference evidence="1 2" key="1">
    <citation type="submission" date="2017-10" db="EMBL/GenBank/DDBJ databases">
        <title>Genomics of the genus Arcobacter.</title>
        <authorList>
            <person name="Perez-Cataluna A."/>
            <person name="Figueras M.J."/>
        </authorList>
    </citation>
    <scope>NUCLEOTIDE SEQUENCE [LARGE SCALE GENOMIC DNA]</scope>
    <source>
        <strain evidence="1 2">CECT 8987</strain>
    </source>
</reference>
<protein>
    <submittedName>
        <fullName evidence="1">Uncharacterized protein</fullName>
    </submittedName>
</protein>
<comment type="caution">
    <text evidence="1">The sequence shown here is derived from an EMBL/GenBank/DDBJ whole genome shotgun (WGS) entry which is preliminary data.</text>
</comment>
<dbReference type="EMBL" id="PDKN01000001">
    <property type="protein sequence ID" value="RXJ60792.1"/>
    <property type="molecule type" value="Genomic_DNA"/>
</dbReference>
<proteinExistence type="predicted"/>
<evidence type="ECO:0000313" key="2">
    <source>
        <dbReference type="Proteomes" id="UP000290657"/>
    </source>
</evidence>
<sequence>MNKKTLLHLFGTLLIGFWIVGCANLEPRIISSKDYDVKNKLVFNASQEKMVKASKEVFQLKEWDLFYEGEEKPSKTYSYFSSHGGPFNYKNYDNVAWNQSLMSKLQPTYYITGKTPTSAFSFGAEFFIVLYSSDDHITVAQVTMASNQIAEKDKLEGYIQEYAALLNEQLNKNQ</sequence>
<gene>
    <name evidence="1" type="ORF">CRV04_01905</name>
</gene>
<dbReference type="AlphaFoldDB" id="A0A4Q0XTT5"/>
<dbReference type="RefSeq" id="WP_128994927.1">
    <property type="nucleotide sequence ID" value="NZ_PDKN01000001.1"/>
</dbReference>
<keyword evidence="2" id="KW-1185">Reference proteome</keyword>
<dbReference type="PROSITE" id="PS51257">
    <property type="entry name" value="PROKAR_LIPOPROTEIN"/>
    <property type="match status" value="1"/>
</dbReference>